<sequence>MKRILILLTLLLLTSCGLQKSPVDFIVYNATIYTVDSTFSTAEAMAIKRGRIVRTGSNEQIRGAFKADSIYNAQNRTIFPGFIDAHAHFYGYGTNLQSADLKGLKSWEATLEVLKKFGSRNTDGWLIGRGWDQNLWIDKEFPNKEQLDILFPERPVYITRVDGHAALVNQKALDLAGISQQTSVQGGTVGVINGVLSGILIDNAMGLVESKIPAADRSQMERILRDAEKYSIREGLTSVVDAGLDYPIVEVIQGMHEKGDLKIRLNVMLSDNMRNVEWLSEKGIIKTDRLQVRGFKFYGDGALGSRGACLLRPYSDKPEESGFLLSDIVHFEKMAKLLSERGFQMNTHAIGDSTNRAILEVYANVLKGKNDLRWRIEHAQVVEPSDIRYFKEYSIIPSVQPTHATSDMYWAEDRLGPERIKNAYAYKNLLDQNGLIALGTDFPVEEISPLRTYYAAVVRKDAKGYPQEGFQSENALSREQAIRGMTIWAAFASFEENEKGSLEKGKLADFIILDNDIFTQEQSSILNTRILRTYIGGQRVHSIE</sequence>
<feature type="signal peptide" evidence="1">
    <location>
        <begin position="1"/>
        <end position="20"/>
    </location>
</feature>
<dbReference type="GO" id="GO:0016810">
    <property type="term" value="F:hydrolase activity, acting on carbon-nitrogen (but not peptide) bonds"/>
    <property type="evidence" value="ECO:0007669"/>
    <property type="project" value="InterPro"/>
</dbReference>
<dbReference type="PANTHER" id="PTHR22642:SF2">
    <property type="entry name" value="PROTEIN LONG AFTER FAR-RED 3"/>
    <property type="match status" value="1"/>
</dbReference>
<dbReference type="InterPro" id="IPR033932">
    <property type="entry name" value="YtcJ-like"/>
</dbReference>
<dbReference type="InterPro" id="IPR011059">
    <property type="entry name" value="Metal-dep_hydrolase_composite"/>
</dbReference>
<accession>A0A931E6R0</accession>
<keyword evidence="1" id="KW-0732">Signal</keyword>
<evidence type="ECO:0000313" key="3">
    <source>
        <dbReference type="EMBL" id="MBF5027755.1"/>
    </source>
</evidence>
<dbReference type="EMBL" id="JADKYY010000010">
    <property type="protein sequence ID" value="MBF5027755.1"/>
    <property type="molecule type" value="Genomic_DNA"/>
</dbReference>
<feature type="chain" id="PRO_5038141091" evidence="1">
    <location>
        <begin position="21"/>
        <end position="544"/>
    </location>
</feature>
<evidence type="ECO:0000313" key="4">
    <source>
        <dbReference type="Proteomes" id="UP000694480"/>
    </source>
</evidence>
<evidence type="ECO:0000259" key="2">
    <source>
        <dbReference type="Pfam" id="PF07969"/>
    </source>
</evidence>
<dbReference type="Pfam" id="PF07969">
    <property type="entry name" value="Amidohydro_3"/>
    <property type="match status" value="1"/>
</dbReference>
<dbReference type="PROSITE" id="PS51257">
    <property type="entry name" value="PROKAR_LIPOPROTEIN"/>
    <property type="match status" value="1"/>
</dbReference>
<dbReference type="AlphaFoldDB" id="A0A931E6R0"/>
<dbReference type="InterPro" id="IPR013108">
    <property type="entry name" value="Amidohydro_3"/>
</dbReference>
<dbReference type="SUPFAM" id="SSF51338">
    <property type="entry name" value="Composite domain of metallo-dependent hydrolases"/>
    <property type="match status" value="1"/>
</dbReference>
<dbReference type="PANTHER" id="PTHR22642">
    <property type="entry name" value="IMIDAZOLONEPROPIONASE"/>
    <property type="match status" value="1"/>
</dbReference>
<dbReference type="Gene3D" id="3.10.310.70">
    <property type="match status" value="1"/>
</dbReference>
<protein>
    <submittedName>
        <fullName evidence="3">Amidohydrolase</fullName>
    </submittedName>
</protein>
<dbReference type="CDD" id="cd01300">
    <property type="entry name" value="YtcJ_like"/>
    <property type="match status" value="1"/>
</dbReference>
<comment type="caution">
    <text evidence="3">The sequence shown here is derived from an EMBL/GenBank/DDBJ whole genome shotgun (WGS) entry which is preliminary data.</text>
</comment>
<dbReference type="SUPFAM" id="SSF51556">
    <property type="entry name" value="Metallo-dependent hydrolases"/>
    <property type="match status" value="1"/>
</dbReference>
<dbReference type="Proteomes" id="UP000694480">
    <property type="component" value="Unassembled WGS sequence"/>
</dbReference>
<reference evidence="3" key="1">
    <citation type="submission" date="2020-11" db="EMBL/GenBank/DDBJ databases">
        <title>Genome seq and assembly of Planobacterium sp.</title>
        <authorList>
            <person name="Chhetri G."/>
        </authorList>
    </citation>
    <scope>NUCLEOTIDE SEQUENCE</scope>
    <source>
        <strain evidence="3">GCR5</strain>
    </source>
</reference>
<gene>
    <name evidence="3" type="ORF">IC612_08100</name>
</gene>
<evidence type="ECO:0000256" key="1">
    <source>
        <dbReference type="SAM" id="SignalP"/>
    </source>
</evidence>
<name>A0A931E6R0_9FLAO</name>
<dbReference type="Gene3D" id="2.30.40.10">
    <property type="entry name" value="Urease, subunit C, domain 1"/>
    <property type="match status" value="1"/>
</dbReference>
<dbReference type="RefSeq" id="WP_194739681.1">
    <property type="nucleotide sequence ID" value="NZ_JADKYY010000010.1"/>
</dbReference>
<feature type="domain" description="Amidohydrolase 3" evidence="2">
    <location>
        <begin position="71"/>
        <end position="541"/>
    </location>
</feature>
<proteinExistence type="predicted"/>
<dbReference type="InterPro" id="IPR032466">
    <property type="entry name" value="Metal_Hydrolase"/>
</dbReference>
<organism evidence="3 4">
    <name type="scientific">Planobacterium oryzisoli</name>
    <dbReference type="NCBI Taxonomy" id="2771435"/>
    <lineage>
        <taxon>Bacteria</taxon>
        <taxon>Pseudomonadati</taxon>
        <taxon>Bacteroidota</taxon>
        <taxon>Flavobacteriia</taxon>
        <taxon>Flavobacteriales</taxon>
        <taxon>Weeksellaceae</taxon>
        <taxon>Chryseobacterium group</taxon>
        <taxon>Chryseobacterium</taxon>
    </lineage>
</organism>
<keyword evidence="4" id="KW-1185">Reference proteome</keyword>
<dbReference type="Gene3D" id="3.20.20.140">
    <property type="entry name" value="Metal-dependent hydrolases"/>
    <property type="match status" value="1"/>
</dbReference>